<evidence type="ECO:0000256" key="1">
    <source>
        <dbReference type="SAM" id="MobiDB-lite"/>
    </source>
</evidence>
<proteinExistence type="predicted"/>
<dbReference type="Proteomes" id="UP000782554">
    <property type="component" value="Unassembled WGS sequence"/>
</dbReference>
<dbReference type="EMBL" id="JAIGNU010000002">
    <property type="protein sequence ID" value="MBX7502275.1"/>
    <property type="molecule type" value="Genomic_DNA"/>
</dbReference>
<feature type="region of interest" description="Disordered" evidence="1">
    <location>
        <begin position="23"/>
        <end position="52"/>
    </location>
</feature>
<sequence>MTRRFLSPALPFALLLAACSGGSDDGDQADASDAMPVEADGGIGDGAVPPQPVRSDTIPAAFVGVWDHAKGACDPNSEARMEIGPKTVGFYESHGEVTGVEVDSPEQIVVSLAMEGEGETWQNATMYTLGADGKQLTTSSVNGEQYEPLTLRKCE</sequence>
<keyword evidence="4" id="KW-1185">Reference proteome</keyword>
<organism evidence="3 4">
    <name type="scientific">Qipengyuania mesophila</name>
    <dbReference type="NCBI Taxonomy" id="2867246"/>
    <lineage>
        <taxon>Bacteria</taxon>
        <taxon>Pseudomonadati</taxon>
        <taxon>Pseudomonadota</taxon>
        <taxon>Alphaproteobacteria</taxon>
        <taxon>Sphingomonadales</taxon>
        <taxon>Erythrobacteraceae</taxon>
        <taxon>Qipengyuania</taxon>
    </lineage>
</organism>
<evidence type="ECO:0000313" key="4">
    <source>
        <dbReference type="Proteomes" id="UP000782554"/>
    </source>
</evidence>
<dbReference type="RefSeq" id="WP_221603426.1">
    <property type="nucleotide sequence ID" value="NZ_JAIGNU010000002.1"/>
</dbReference>
<gene>
    <name evidence="3" type="ORF">K3181_12555</name>
</gene>
<feature type="signal peptide" evidence="2">
    <location>
        <begin position="1"/>
        <end position="23"/>
    </location>
</feature>
<feature type="chain" id="PRO_5046622786" evidence="2">
    <location>
        <begin position="24"/>
        <end position="155"/>
    </location>
</feature>
<accession>A0ABS7JX86</accession>
<reference evidence="3 4" key="1">
    <citation type="submission" date="2021-08" db="EMBL/GenBank/DDBJ databases">
        <title>Comparative Genomics Analysis of the Genus Qipengyuania Reveals Extensive Genetic Diversity and Metabolic Versatility, Including the Description of Fifteen Novel Species.</title>
        <authorList>
            <person name="Liu Y."/>
        </authorList>
    </citation>
    <scope>NUCLEOTIDE SEQUENCE [LARGE SCALE GENOMIC DNA]</scope>
    <source>
        <strain evidence="3 4">YG27</strain>
    </source>
</reference>
<comment type="caution">
    <text evidence="3">The sequence shown here is derived from an EMBL/GenBank/DDBJ whole genome shotgun (WGS) entry which is preliminary data.</text>
</comment>
<evidence type="ECO:0000256" key="2">
    <source>
        <dbReference type="SAM" id="SignalP"/>
    </source>
</evidence>
<keyword evidence="2" id="KW-0732">Signal</keyword>
<dbReference type="PROSITE" id="PS51257">
    <property type="entry name" value="PROKAR_LIPOPROTEIN"/>
    <property type="match status" value="1"/>
</dbReference>
<name>A0ABS7JX86_9SPHN</name>
<protein>
    <submittedName>
        <fullName evidence="3">Uncharacterized protein</fullName>
    </submittedName>
</protein>
<evidence type="ECO:0000313" key="3">
    <source>
        <dbReference type="EMBL" id="MBX7502275.1"/>
    </source>
</evidence>